<feature type="region of interest" description="Disordered" evidence="1">
    <location>
        <begin position="378"/>
        <end position="398"/>
    </location>
</feature>
<gene>
    <name evidence="2" type="ORF">PQR57_47425</name>
</gene>
<dbReference type="Proteomes" id="UP001629230">
    <property type="component" value="Unassembled WGS sequence"/>
</dbReference>
<dbReference type="EMBL" id="JAQQEZ010000114">
    <property type="protein sequence ID" value="MFM0008502.1"/>
    <property type="molecule type" value="Genomic_DNA"/>
</dbReference>
<evidence type="ECO:0000256" key="1">
    <source>
        <dbReference type="SAM" id="MobiDB-lite"/>
    </source>
</evidence>
<feature type="compositionally biased region" description="Acidic residues" evidence="1">
    <location>
        <begin position="615"/>
        <end position="629"/>
    </location>
</feature>
<dbReference type="InterPro" id="IPR036397">
    <property type="entry name" value="RNaseH_sf"/>
</dbReference>
<name>A0ABW9B6Z9_9BURK</name>
<protein>
    <recommendedName>
        <fullName evidence="4">Integrase catalytic domain-containing protein</fullName>
    </recommendedName>
</protein>
<dbReference type="Gene3D" id="3.30.420.10">
    <property type="entry name" value="Ribonuclease H-like superfamily/Ribonuclease H"/>
    <property type="match status" value="1"/>
</dbReference>
<keyword evidence="3" id="KW-1185">Reference proteome</keyword>
<organism evidence="2 3">
    <name type="scientific">Paraburkholderia dipogonis</name>
    <dbReference type="NCBI Taxonomy" id="1211383"/>
    <lineage>
        <taxon>Bacteria</taxon>
        <taxon>Pseudomonadati</taxon>
        <taxon>Pseudomonadota</taxon>
        <taxon>Betaproteobacteria</taxon>
        <taxon>Burkholderiales</taxon>
        <taxon>Burkholderiaceae</taxon>
        <taxon>Paraburkholderia</taxon>
    </lineage>
</organism>
<evidence type="ECO:0000313" key="3">
    <source>
        <dbReference type="Proteomes" id="UP001629230"/>
    </source>
</evidence>
<evidence type="ECO:0008006" key="4">
    <source>
        <dbReference type="Google" id="ProtNLM"/>
    </source>
</evidence>
<feature type="compositionally biased region" description="Polar residues" evidence="1">
    <location>
        <begin position="378"/>
        <end position="387"/>
    </location>
</feature>
<proteinExistence type="predicted"/>
<accession>A0ABW9B6Z9</accession>
<evidence type="ECO:0000313" key="2">
    <source>
        <dbReference type="EMBL" id="MFM0008502.1"/>
    </source>
</evidence>
<feature type="region of interest" description="Disordered" evidence="1">
    <location>
        <begin position="605"/>
        <end position="633"/>
    </location>
</feature>
<sequence length="647" mass="72282">MSIDTSIPEDCDGFGRARAEDILNRVMAIRLLMAGKTYREVTQATGICRSTVTELLKKCLSIADDGQIQGFRALTPYIHLSRNVRRSPLLPKRAQQKGGMSCVLQHVLASYPDLEGDLLRTLDERRGDRSPQNFKIRGMTLVRLFYAKLKRLGVGKNEWPFTPDYRGERTIEKYMKGLLRGRSFTQAVRNAGGHEALAHLPTGTGHMPVIPYAEPFDAVEIDAYHIDAFLTVLFGTPEGTDIEIILDRLWLLAIVERMSTAVLAHKVVYSSEVSASDVASLIRDAICKVWQPKALKNRGFEYLPTGGLPSGVIPEARHAVWNVTLLDGALANLAKRIHDDVRKSTGFVVMWGAPGHFEHRPNVERTFRRIAQNVFHQFPSTTGSNPRSGRAKDPEAAAKKHRIHVEETEELVDVFFAEHNGTPGERNSFNSPLETLRYFICGENPKTMLRTLPHADNEKPRLALRTKRVPVRGSVRSGRRPYIQFENVHYTNPLLSDSHWLLGKEITIHIDDDDLRQVNAFLPSGAELGILVAAGKWGITKHDIKTRKAIFRLAYKRILVLSETIDPILAFIDLLANRGGGKTIGKKDATNAFRAAKEAGVQPLIGRSESNISDAESEESLDEQIDDGDPLSLLPPIPKDLFKVKNR</sequence>
<dbReference type="RefSeq" id="WP_408183557.1">
    <property type="nucleotide sequence ID" value="NZ_JAQQEZ010000114.1"/>
</dbReference>
<reference evidence="2 3" key="1">
    <citation type="journal article" date="2024" name="Chem. Sci.">
        <title>Discovery of megapolipeptins by genome mining of a Burkholderiales bacteria collection.</title>
        <authorList>
            <person name="Paulo B.S."/>
            <person name="Recchia M.J.J."/>
            <person name="Lee S."/>
            <person name="Fergusson C.H."/>
            <person name="Romanowski S.B."/>
            <person name="Hernandez A."/>
            <person name="Krull N."/>
            <person name="Liu D.Y."/>
            <person name="Cavanagh H."/>
            <person name="Bos A."/>
            <person name="Gray C.A."/>
            <person name="Murphy B.T."/>
            <person name="Linington R.G."/>
            <person name="Eustaquio A.S."/>
        </authorList>
    </citation>
    <scope>NUCLEOTIDE SEQUENCE [LARGE SCALE GENOMIC DNA]</scope>
    <source>
        <strain evidence="2 3">RL17-350-BIC-A</strain>
    </source>
</reference>
<comment type="caution">
    <text evidence="2">The sequence shown here is derived from an EMBL/GenBank/DDBJ whole genome shotgun (WGS) entry which is preliminary data.</text>
</comment>